<keyword evidence="5" id="KW-1185">Reference proteome</keyword>
<feature type="region of interest" description="Disordered" evidence="1">
    <location>
        <begin position="44"/>
        <end position="76"/>
    </location>
</feature>
<dbReference type="STRING" id="1261640.BHK98_10005"/>
<dbReference type="EMBL" id="MJIE01000001">
    <property type="protein sequence ID" value="OLR56371.1"/>
    <property type="molecule type" value="Genomic_DNA"/>
</dbReference>
<feature type="region of interest" description="Disordered" evidence="1">
    <location>
        <begin position="391"/>
        <end position="631"/>
    </location>
</feature>
<keyword evidence="2" id="KW-0812">Transmembrane</keyword>
<dbReference type="RefSeq" id="WP_158024495.1">
    <property type="nucleotide sequence ID" value="NZ_MJIE01000001.1"/>
</dbReference>
<feature type="region of interest" description="Disordered" evidence="1">
    <location>
        <begin position="224"/>
        <end position="331"/>
    </location>
</feature>
<dbReference type="OrthoDB" id="1939007at2"/>
<feature type="compositionally biased region" description="Basic and acidic residues" evidence="1">
    <location>
        <begin position="312"/>
        <end position="328"/>
    </location>
</feature>
<keyword evidence="2" id="KW-1133">Transmembrane helix</keyword>
<organism evidence="4 5">
    <name type="scientific">Hornefia porci</name>
    <dbReference type="NCBI Taxonomy" id="2652292"/>
    <lineage>
        <taxon>Bacteria</taxon>
        <taxon>Bacillati</taxon>
        <taxon>Bacillota</taxon>
        <taxon>Clostridia</taxon>
        <taxon>Peptostreptococcales</taxon>
        <taxon>Anaerovoracaceae</taxon>
        <taxon>Hornefia</taxon>
    </lineage>
</organism>
<feature type="compositionally biased region" description="Low complexity" evidence="1">
    <location>
        <begin position="443"/>
        <end position="453"/>
    </location>
</feature>
<gene>
    <name evidence="4" type="ORF">BHK98_10005</name>
</gene>
<comment type="caution">
    <text evidence="4">The sequence shown here is derived from an EMBL/GenBank/DDBJ whole genome shotgun (WGS) entry which is preliminary data.</text>
</comment>
<evidence type="ECO:0000256" key="1">
    <source>
        <dbReference type="SAM" id="MobiDB-lite"/>
    </source>
</evidence>
<evidence type="ECO:0000313" key="5">
    <source>
        <dbReference type="Proteomes" id="UP000187404"/>
    </source>
</evidence>
<feature type="compositionally biased region" description="Low complexity" evidence="1">
    <location>
        <begin position="394"/>
        <end position="429"/>
    </location>
</feature>
<keyword evidence="2" id="KW-0472">Membrane</keyword>
<feature type="domain" description="Zinc-ribbon" evidence="3">
    <location>
        <begin position="3"/>
        <end position="23"/>
    </location>
</feature>
<evidence type="ECO:0000313" key="4">
    <source>
        <dbReference type="EMBL" id="OLR56371.1"/>
    </source>
</evidence>
<feature type="transmembrane region" description="Helical" evidence="2">
    <location>
        <begin position="680"/>
        <end position="702"/>
    </location>
</feature>
<reference evidence="4 5" key="1">
    <citation type="journal article" date="2016" name="Appl. Environ. Microbiol.">
        <title>Function and Phylogeny of Bacterial Butyryl Coenzyme A:Acetate Transferases and Their Diversity in the Proximal Colon of Swine.</title>
        <authorList>
            <person name="Trachsel J."/>
            <person name="Bayles D.O."/>
            <person name="Looft T."/>
            <person name="Levine U.Y."/>
            <person name="Allen H.K."/>
        </authorList>
    </citation>
    <scope>NUCLEOTIDE SEQUENCE [LARGE SCALE GENOMIC DNA]</scope>
    <source>
        <strain evidence="4 5">68-3-10</strain>
    </source>
</reference>
<feature type="compositionally biased region" description="Acidic residues" evidence="1">
    <location>
        <begin position="288"/>
        <end position="299"/>
    </location>
</feature>
<sequence length="727" mass="80111">MICKNCGHLLNDGDRFCPNCGARVAVEVPDAKEKPSTLDTLVSGLNRTAEKREGPVEKPQQVEEAASEEDTKPRHHFQFEEFNWNLDGYPTEDTKRTEDIDFNWESVVDEREKSRAAETDSDQELLKDKIKSENSGKDEREQSSGGEKTAEEAHEQELEEMIFGTKDREGNISDTTRLDEVEDLDDLSKTTRIDKFYTYNKKNEEFQELLDKEYNRLKAQIEADAARDHEAEREKPEADVKAAAVSDAEAAKAEPAGSPEPSETESTEESFGGTGETPAWFGGSGQPEESEASTEEESSEFPKEEPEAEPITLRDDVPSGEGFEKEIESDIPEYINSLDAGNLSLAELLKAQTRQEEEPWTEPADSVMDDIPSDSLFSIPNEEKVDEFFDRTPAETAAAPAAEPAAEPEGTAFGMPTPAEPAYEAPADPLFGTQTEPVRESAAEPAYEAEAPATFNYDAPAGSGAATGQEQQSEDDEFQIPAFMRNSGSGEPLNVIEDLPTEPAAGYYEPPRQETLQQYQQPLDMAQQEVSRQYQQPSDMPRQEMPQPTQQKVQYLGVALAHPPKGVVADPSEMKAHSTAEPITGNAGFVPPVQQTPKQEAVDPRTNSPEETSPQSFSGAPAAESDPNSQSIEQMIREDEANGREQADSRITFQDVFKDEIQAEKEDNKKKPKKHTGLKILAIILCVLIVLEIIVICIKTFAPDSAASVALQDLFNAVYGRLSSLFG</sequence>
<proteinExistence type="predicted"/>
<name>A0A1Q9JJQ2_9FIRM</name>
<feature type="compositionally biased region" description="Polar residues" evidence="1">
    <location>
        <begin position="605"/>
        <end position="618"/>
    </location>
</feature>
<protein>
    <recommendedName>
        <fullName evidence="3">Zinc-ribbon domain-containing protein</fullName>
    </recommendedName>
</protein>
<feature type="compositionally biased region" description="Basic and acidic residues" evidence="1">
    <location>
        <begin position="224"/>
        <end position="240"/>
    </location>
</feature>
<feature type="compositionally biased region" description="Low complexity" evidence="1">
    <location>
        <begin position="241"/>
        <end position="261"/>
    </location>
</feature>
<dbReference type="InterPro" id="IPR026870">
    <property type="entry name" value="Zinc_ribbon_dom"/>
</dbReference>
<feature type="region of interest" description="Disordered" evidence="1">
    <location>
        <begin position="108"/>
        <end position="156"/>
    </location>
</feature>
<dbReference type="Proteomes" id="UP000187404">
    <property type="component" value="Unassembled WGS sequence"/>
</dbReference>
<feature type="region of interest" description="Disordered" evidence="1">
    <location>
        <begin position="353"/>
        <end position="377"/>
    </location>
</feature>
<feature type="compositionally biased region" description="Polar residues" evidence="1">
    <location>
        <begin position="528"/>
        <end position="538"/>
    </location>
</feature>
<evidence type="ECO:0000256" key="2">
    <source>
        <dbReference type="SAM" id="Phobius"/>
    </source>
</evidence>
<dbReference type="AlphaFoldDB" id="A0A1Q9JJQ2"/>
<evidence type="ECO:0000259" key="3">
    <source>
        <dbReference type="Pfam" id="PF13240"/>
    </source>
</evidence>
<accession>A0A1Q9JJQ2</accession>
<dbReference type="Pfam" id="PF13240">
    <property type="entry name" value="Zn_Ribbon_1"/>
    <property type="match status" value="1"/>
</dbReference>